<dbReference type="Gene3D" id="3.20.20.80">
    <property type="entry name" value="Glycosidases"/>
    <property type="match status" value="1"/>
</dbReference>
<keyword evidence="6" id="KW-1185">Reference proteome</keyword>
<dbReference type="EMBL" id="JAFCJH010000016">
    <property type="protein sequence ID" value="MBR0797184.1"/>
    <property type="molecule type" value="Genomic_DNA"/>
</dbReference>
<dbReference type="InterPro" id="IPR017853">
    <property type="entry name" value="GH"/>
</dbReference>
<evidence type="ECO:0000256" key="2">
    <source>
        <dbReference type="ARBA" id="ARBA00023295"/>
    </source>
</evidence>
<dbReference type="PANTHER" id="PTHR12631:SF10">
    <property type="entry name" value="BETA-XYLOSIDASE-LIKE PROTEIN-RELATED"/>
    <property type="match status" value="1"/>
</dbReference>
<comment type="similarity">
    <text evidence="3">Belongs to the glycosyl hydrolase 5 (cellulase A) family.</text>
</comment>
<organism evidence="5 6">
    <name type="scientific">Bradyrhizobium jicamae</name>
    <dbReference type="NCBI Taxonomy" id="280332"/>
    <lineage>
        <taxon>Bacteria</taxon>
        <taxon>Pseudomonadati</taxon>
        <taxon>Pseudomonadota</taxon>
        <taxon>Alphaproteobacteria</taxon>
        <taxon>Hyphomicrobiales</taxon>
        <taxon>Nitrobacteraceae</taxon>
        <taxon>Bradyrhizobium</taxon>
    </lineage>
</organism>
<evidence type="ECO:0000313" key="5">
    <source>
        <dbReference type="EMBL" id="MBR0797184.1"/>
    </source>
</evidence>
<keyword evidence="1 3" id="KW-0378">Hydrolase</keyword>
<dbReference type="PANTHER" id="PTHR12631">
    <property type="entry name" value="ALPHA-L-IDURONIDASE"/>
    <property type="match status" value="1"/>
</dbReference>
<dbReference type="Proteomes" id="UP001315278">
    <property type="component" value="Unassembled WGS sequence"/>
</dbReference>
<name>A0ABS5FKI1_9BRAD</name>
<comment type="caution">
    <text evidence="5">The sequence shown here is derived from an EMBL/GenBank/DDBJ whole genome shotgun (WGS) entry which is preliminary data.</text>
</comment>
<keyword evidence="2 3" id="KW-0326">Glycosidase</keyword>
<dbReference type="SUPFAM" id="SSF51445">
    <property type="entry name" value="(Trans)glycosidases"/>
    <property type="match status" value="1"/>
</dbReference>
<reference evidence="6" key="1">
    <citation type="journal article" date="2021" name="ISME J.">
        <title>Evolutionary origin and ecological implication of a unique nif island in free-living Bradyrhizobium lineages.</title>
        <authorList>
            <person name="Tao J."/>
        </authorList>
    </citation>
    <scope>NUCLEOTIDE SEQUENCE [LARGE SCALE GENOMIC DNA]</scope>
    <source>
        <strain evidence="6">SZCCT0434</strain>
    </source>
</reference>
<evidence type="ECO:0000259" key="4">
    <source>
        <dbReference type="Pfam" id="PF00150"/>
    </source>
</evidence>
<evidence type="ECO:0000256" key="1">
    <source>
        <dbReference type="ARBA" id="ARBA00022801"/>
    </source>
</evidence>
<gene>
    <name evidence="5" type="ORF">JQ615_17465</name>
</gene>
<evidence type="ECO:0000313" key="6">
    <source>
        <dbReference type="Proteomes" id="UP001315278"/>
    </source>
</evidence>
<sequence length="321" mass="36084">MLAILLLGSSARSYPLQKGMNAGDLLFMTPQQLRTRFADMKSIGVKWLRVEFDWSRIQPDGQETYILEQHDRIVSLAQEFHISVLGLIYFCPAWANGGHKPPAYPPADPESFARFASVLTARYSSAGVRHWEIWNEPNLGSSWEPRPSPAAYVALLRAAYTAIKQADSGATVVSGGLAQPYNTSTTMQAGDFLDAIYRNGAKEFLDAVGNHPYGNWEKMDGPNGLRATMSKYNDQDKEIWVTEYGAPTDGKGTVVVSEPAQAALLKDAFDRSSRQPRLGPVFWYNYKDWCEKGRPDPDCYYGLLRFDDSRKLSYLQYMEVH</sequence>
<dbReference type="RefSeq" id="WP_212493185.1">
    <property type="nucleotide sequence ID" value="NZ_JAFCJH010000016.1"/>
</dbReference>
<protein>
    <submittedName>
        <fullName evidence="5">Cellulase family glycosylhydrolase</fullName>
    </submittedName>
</protein>
<dbReference type="Pfam" id="PF00150">
    <property type="entry name" value="Cellulase"/>
    <property type="match status" value="1"/>
</dbReference>
<dbReference type="InterPro" id="IPR051923">
    <property type="entry name" value="Glycosyl_Hydrolase_39"/>
</dbReference>
<accession>A0ABS5FKI1</accession>
<proteinExistence type="inferred from homology"/>
<evidence type="ECO:0000256" key="3">
    <source>
        <dbReference type="RuleBase" id="RU361153"/>
    </source>
</evidence>
<dbReference type="InterPro" id="IPR001547">
    <property type="entry name" value="Glyco_hydro_5"/>
</dbReference>
<feature type="domain" description="Glycoside hydrolase family 5" evidence="4">
    <location>
        <begin position="19"/>
        <end position="256"/>
    </location>
</feature>